<sequence length="301" mass="33775">CMDRDRDRQKRREKKKKGVARVGGRVLEYNFEWEEEEDTGALPFGAMMVKANTTDDVDDVELRMVKDWRSKSRDQMTARDWRAFLEQHQIVFAGKRGVLPARSWSEMNLPSALRLAVTDKGFETPFAVQMACIPAVISGHDMIGIAQTGSGKTVAFMFPIIARMHHLQVPAIGGPYCLVLAPTRLLVEQLLQESQYFCERAQLTAVSVYGGVPIQPQILRLQKGCHILVATPGRLLDILRTGGVSSTLRNVHWVVMDEADKMIDLGFEEQVQDCLSYIPTDTPDKVDVQMIGEQGETIANQ</sequence>
<dbReference type="Pfam" id="PF00270">
    <property type="entry name" value="DEAD"/>
    <property type="match status" value="1"/>
</dbReference>
<evidence type="ECO:0000256" key="4">
    <source>
        <dbReference type="ARBA" id="ARBA00022552"/>
    </source>
</evidence>
<dbReference type="SUPFAM" id="SSF52540">
    <property type="entry name" value="P-loop containing nucleoside triphosphate hydrolases"/>
    <property type="match status" value="1"/>
</dbReference>
<dbReference type="InterPro" id="IPR014001">
    <property type="entry name" value="Helicase_ATP-bd"/>
</dbReference>
<keyword evidence="9" id="KW-0539">Nucleus</keyword>
<dbReference type="InterPro" id="IPR000629">
    <property type="entry name" value="RNA-helicase_DEAD-box_CS"/>
</dbReference>
<dbReference type="PROSITE" id="PS51192">
    <property type="entry name" value="HELICASE_ATP_BIND_1"/>
    <property type="match status" value="1"/>
</dbReference>
<keyword evidence="4" id="KW-0698">rRNA processing</keyword>
<feature type="domain" description="Helicase ATP-binding" evidence="13">
    <location>
        <begin position="133"/>
        <end position="301"/>
    </location>
</feature>
<dbReference type="GO" id="GO:0003676">
    <property type="term" value="F:nucleic acid binding"/>
    <property type="evidence" value="ECO:0007669"/>
    <property type="project" value="InterPro"/>
</dbReference>
<evidence type="ECO:0000256" key="9">
    <source>
        <dbReference type="ARBA" id="ARBA00023242"/>
    </source>
</evidence>
<keyword evidence="5 12" id="KW-0547">Nucleotide-binding</keyword>
<feature type="short sequence motif" description="Q motif" evidence="11">
    <location>
        <begin position="102"/>
        <end position="130"/>
    </location>
</feature>
<proteinExistence type="inferred from homology"/>
<keyword evidence="16" id="KW-1185">Reference proteome</keyword>
<keyword evidence="7 12" id="KW-0347">Helicase</keyword>
<evidence type="ECO:0000256" key="7">
    <source>
        <dbReference type="ARBA" id="ARBA00022806"/>
    </source>
</evidence>
<evidence type="ECO:0000256" key="1">
    <source>
        <dbReference type="ARBA" id="ARBA00004604"/>
    </source>
</evidence>
<comment type="function">
    <text evidence="10">ATP-dependent RNA helicase required for 60S ribosomal subunit synthesis. Involved in efficient pre-rRNA processing, predominantly at site A3, which is necessary for the normal formation of 25S and 5.8S rRNAs.</text>
</comment>
<evidence type="ECO:0000256" key="2">
    <source>
        <dbReference type="ARBA" id="ARBA00009334"/>
    </source>
</evidence>
<dbReference type="GO" id="GO:0005524">
    <property type="term" value="F:ATP binding"/>
    <property type="evidence" value="ECO:0007669"/>
    <property type="project" value="UniProtKB-KW"/>
</dbReference>
<dbReference type="AlphaFoldDB" id="A0A9K3GNT6"/>
<feature type="non-terminal residue" evidence="15">
    <location>
        <position position="1"/>
    </location>
</feature>
<dbReference type="GO" id="GO:0016787">
    <property type="term" value="F:hydrolase activity"/>
    <property type="evidence" value="ECO:0007669"/>
    <property type="project" value="UniProtKB-KW"/>
</dbReference>
<comment type="subcellular location">
    <subcellularLocation>
        <location evidence="1">Nucleus</location>
        <location evidence="1">Nucleolus</location>
    </subcellularLocation>
</comment>
<dbReference type="GO" id="GO:0003724">
    <property type="term" value="F:RNA helicase activity"/>
    <property type="evidence" value="ECO:0007669"/>
    <property type="project" value="InterPro"/>
</dbReference>
<keyword evidence="8 12" id="KW-0067">ATP-binding</keyword>
<keyword evidence="6 12" id="KW-0378">Hydrolase</keyword>
<name>A0A9K3GNT6_9EUKA</name>
<dbReference type="InterPro" id="IPR044742">
    <property type="entry name" value="DEAD/DEAH_RhlB"/>
</dbReference>
<dbReference type="Proteomes" id="UP000265618">
    <property type="component" value="Unassembled WGS sequence"/>
</dbReference>
<organism evidence="15 16">
    <name type="scientific">Kipferlia bialata</name>
    <dbReference type="NCBI Taxonomy" id="797122"/>
    <lineage>
        <taxon>Eukaryota</taxon>
        <taxon>Metamonada</taxon>
        <taxon>Carpediemonas-like organisms</taxon>
        <taxon>Kipferlia</taxon>
    </lineage>
</organism>
<dbReference type="SMART" id="SM00487">
    <property type="entry name" value="DEXDc"/>
    <property type="match status" value="1"/>
</dbReference>
<accession>A0A9K3GNT6</accession>
<evidence type="ECO:0000313" key="15">
    <source>
        <dbReference type="EMBL" id="GIQ89100.1"/>
    </source>
</evidence>
<comment type="similarity">
    <text evidence="2">Belongs to the DEAD box helicase family. DDX5/DBP2 subfamily.</text>
</comment>
<dbReference type="Gene3D" id="3.40.50.300">
    <property type="entry name" value="P-loop containing nucleotide triphosphate hydrolases"/>
    <property type="match status" value="1"/>
</dbReference>
<protein>
    <recommendedName>
        <fullName evidence="17">RNA helicase</fullName>
    </recommendedName>
</protein>
<comment type="caution">
    <text evidence="15">The sequence shown here is derived from an EMBL/GenBank/DDBJ whole genome shotgun (WGS) entry which is preliminary data.</text>
</comment>
<evidence type="ECO:0000256" key="11">
    <source>
        <dbReference type="PROSITE-ProRule" id="PRU00552"/>
    </source>
</evidence>
<dbReference type="PANTHER" id="PTHR47958">
    <property type="entry name" value="ATP-DEPENDENT RNA HELICASE DBP3"/>
    <property type="match status" value="1"/>
</dbReference>
<reference evidence="15 16" key="1">
    <citation type="journal article" date="2018" name="PLoS ONE">
        <title>The draft genome of Kipferlia bialata reveals reductive genome evolution in fornicate parasites.</title>
        <authorList>
            <person name="Tanifuji G."/>
            <person name="Takabayashi S."/>
            <person name="Kume K."/>
            <person name="Takagi M."/>
            <person name="Nakayama T."/>
            <person name="Kamikawa R."/>
            <person name="Inagaki Y."/>
            <person name="Hashimoto T."/>
        </authorList>
    </citation>
    <scope>NUCLEOTIDE SEQUENCE [LARGE SCALE GENOMIC DNA]</scope>
    <source>
        <strain evidence="15">NY0173</strain>
    </source>
</reference>
<keyword evidence="3" id="KW-0690">Ribosome biogenesis</keyword>
<evidence type="ECO:0000259" key="13">
    <source>
        <dbReference type="PROSITE" id="PS51192"/>
    </source>
</evidence>
<dbReference type="EMBL" id="BDIP01004685">
    <property type="protein sequence ID" value="GIQ89100.1"/>
    <property type="molecule type" value="Genomic_DNA"/>
</dbReference>
<feature type="non-terminal residue" evidence="15">
    <location>
        <position position="301"/>
    </location>
</feature>
<gene>
    <name evidence="15" type="ORF">KIPB_011492</name>
</gene>
<evidence type="ECO:0008006" key="17">
    <source>
        <dbReference type="Google" id="ProtNLM"/>
    </source>
</evidence>
<evidence type="ECO:0000256" key="5">
    <source>
        <dbReference type="ARBA" id="ARBA00022741"/>
    </source>
</evidence>
<evidence type="ECO:0000256" key="12">
    <source>
        <dbReference type="RuleBase" id="RU000492"/>
    </source>
</evidence>
<dbReference type="PROSITE" id="PS51195">
    <property type="entry name" value="Q_MOTIF"/>
    <property type="match status" value="1"/>
</dbReference>
<evidence type="ECO:0000256" key="8">
    <source>
        <dbReference type="ARBA" id="ARBA00022840"/>
    </source>
</evidence>
<dbReference type="InterPro" id="IPR011545">
    <property type="entry name" value="DEAD/DEAH_box_helicase_dom"/>
</dbReference>
<evidence type="ECO:0000256" key="10">
    <source>
        <dbReference type="ARBA" id="ARBA00037449"/>
    </source>
</evidence>
<evidence type="ECO:0000259" key="14">
    <source>
        <dbReference type="PROSITE" id="PS51195"/>
    </source>
</evidence>
<dbReference type="InterPro" id="IPR014014">
    <property type="entry name" value="RNA_helicase_DEAD_Q_motif"/>
</dbReference>
<evidence type="ECO:0000256" key="6">
    <source>
        <dbReference type="ARBA" id="ARBA00022801"/>
    </source>
</evidence>
<feature type="domain" description="DEAD-box RNA helicase Q" evidence="14">
    <location>
        <begin position="102"/>
        <end position="130"/>
    </location>
</feature>
<dbReference type="OrthoDB" id="196131at2759"/>
<evidence type="ECO:0000256" key="3">
    <source>
        <dbReference type="ARBA" id="ARBA00022517"/>
    </source>
</evidence>
<dbReference type="InterPro" id="IPR027417">
    <property type="entry name" value="P-loop_NTPase"/>
</dbReference>
<dbReference type="PROSITE" id="PS00039">
    <property type="entry name" value="DEAD_ATP_HELICASE"/>
    <property type="match status" value="1"/>
</dbReference>
<evidence type="ECO:0000313" key="16">
    <source>
        <dbReference type="Proteomes" id="UP000265618"/>
    </source>
</evidence>
<dbReference type="CDD" id="cd00268">
    <property type="entry name" value="DEADc"/>
    <property type="match status" value="1"/>
</dbReference>